<feature type="transmembrane region" description="Helical" evidence="1">
    <location>
        <begin position="217"/>
        <end position="238"/>
    </location>
</feature>
<gene>
    <name evidence="2" type="ORF">B0F90DRAFT_1817086</name>
</gene>
<feature type="transmembrane region" description="Helical" evidence="1">
    <location>
        <begin position="161"/>
        <end position="182"/>
    </location>
</feature>
<keyword evidence="3" id="KW-1185">Reference proteome</keyword>
<proteinExistence type="predicted"/>
<protein>
    <submittedName>
        <fullName evidence="2">Uncharacterized protein</fullName>
    </submittedName>
</protein>
<evidence type="ECO:0000313" key="3">
    <source>
        <dbReference type="Proteomes" id="UP001203297"/>
    </source>
</evidence>
<keyword evidence="1" id="KW-1133">Transmembrane helix</keyword>
<evidence type="ECO:0000256" key="1">
    <source>
        <dbReference type="SAM" id="Phobius"/>
    </source>
</evidence>
<organism evidence="2 3">
    <name type="scientific">Multifurca ochricompacta</name>
    <dbReference type="NCBI Taxonomy" id="376703"/>
    <lineage>
        <taxon>Eukaryota</taxon>
        <taxon>Fungi</taxon>
        <taxon>Dikarya</taxon>
        <taxon>Basidiomycota</taxon>
        <taxon>Agaricomycotina</taxon>
        <taxon>Agaricomycetes</taxon>
        <taxon>Russulales</taxon>
        <taxon>Russulaceae</taxon>
        <taxon>Multifurca</taxon>
    </lineage>
</organism>
<reference evidence="2" key="1">
    <citation type="journal article" date="2022" name="New Phytol.">
        <title>Evolutionary transition to the ectomycorrhizal habit in the genomes of a hyperdiverse lineage of mushroom-forming fungi.</title>
        <authorList>
            <person name="Looney B."/>
            <person name="Miyauchi S."/>
            <person name="Morin E."/>
            <person name="Drula E."/>
            <person name="Courty P.E."/>
            <person name="Kohler A."/>
            <person name="Kuo A."/>
            <person name="LaButti K."/>
            <person name="Pangilinan J."/>
            <person name="Lipzen A."/>
            <person name="Riley R."/>
            <person name="Andreopoulos W."/>
            <person name="He G."/>
            <person name="Johnson J."/>
            <person name="Nolan M."/>
            <person name="Tritt A."/>
            <person name="Barry K.W."/>
            <person name="Grigoriev I.V."/>
            <person name="Nagy L.G."/>
            <person name="Hibbett D."/>
            <person name="Henrissat B."/>
            <person name="Matheny P.B."/>
            <person name="Labbe J."/>
            <person name="Martin F.M."/>
        </authorList>
    </citation>
    <scope>NUCLEOTIDE SEQUENCE</scope>
    <source>
        <strain evidence="2">BPL690</strain>
    </source>
</reference>
<keyword evidence="1" id="KW-0472">Membrane</keyword>
<dbReference type="AlphaFoldDB" id="A0AAD4M483"/>
<sequence>MSSLSAFYFAGIVSSACFFGVYIILTFTAIHLLIRRERTVTTIVMMVLTIVMFGVSTTYFALDCVLVSDGVLNPQKYPGIVIDLWSAKTTTQIICQGINSVLGDSIVIWRAWVVWGRQLYVVIIPLAFLLGVAFSSFGMAFAQSRASTDPNYLTLFEKSMIVLPCLTLATNVAATTLVLWRVCALHFSMKKLEHHGTAASHGTVQYRRLLKILIESGGLYCLTWLLLLCFILSGSPAAHVCLSIIGQLTGIYPTLIIVLVSLNLTQDHIQGPVVDTGIKFDRNAVANSTLTRTVSFTLAHASRNPYDGDGEVGVALVTGDGAECGIDSMPSPDCPSTQKGYDMHKNAYNTCEA</sequence>
<feature type="transmembrane region" description="Helical" evidence="1">
    <location>
        <begin position="91"/>
        <end position="112"/>
    </location>
</feature>
<keyword evidence="1" id="KW-0812">Transmembrane</keyword>
<feature type="transmembrane region" description="Helical" evidence="1">
    <location>
        <begin position="119"/>
        <end position="141"/>
    </location>
</feature>
<dbReference type="EMBL" id="WTXG01000014">
    <property type="protein sequence ID" value="KAI0301624.1"/>
    <property type="molecule type" value="Genomic_DNA"/>
</dbReference>
<dbReference type="Proteomes" id="UP001203297">
    <property type="component" value="Unassembled WGS sequence"/>
</dbReference>
<feature type="transmembrane region" description="Helical" evidence="1">
    <location>
        <begin position="6"/>
        <end position="33"/>
    </location>
</feature>
<name>A0AAD4M483_9AGAM</name>
<evidence type="ECO:0000313" key="2">
    <source>
        <dbReference type="EMBL" id="KAI0301624.1"/>
    </source>
</evidence>
<accession>A0AAD4M483</accession>
<comment type="caution">
    <text evidence="2">The sequence shown here is derived from an EMBL/GenBank/DDBJ whole genome shotgun (WGS) entry which is preliminary data.</text>
</comment>
<feature type="transmembrane region" description="Helical" evidence="1">
    <location>
        <begin position="40"/>
        <end position="62"/>
    </location>
</feature>
<feature type="transmembrane region" description="Helical" evidence="1">
    <location>
        <begin position="244"/>
        <end position="262"/>
    </location>
</feature>